<dbReference type="SMART" id="SM00530">
    <property type="entry name" value="HTH_XRE"/>
    <property type="match status" value="1"/>
</dbReference>
<dbReference type="AlphaFoldDB" id="A0A927U9M2"/>
<evidence type="ECO:0000313" key="3">
    <source>
        <dbReference type="EMBL" id="MBE5920570.1"/>
    </source>
</evidence>
<dbReference type="InterPro" id="IPR011990">
    <property type="entry name" value="TPR-like_helical_dom_sf"/>
</dbReference>
<dbReference type="Pfam" id="PF13176">
    <property type="entry name" value="TPR_7"/>
    <property type="match status" value="1"/>
</dbReference>
<keyword evidence="1" id="KW-0238">DNA-binding</keyword>
<organism evidence="3 4">
    <name type="scientific">Pseudobutyrivibrio ruminis</name>
    <dbReference type="NCBI Taxonomy" id="46206"/>
    <lineage>
        <taxon>Bacteria</taxon>
        <taxon>Bacillati</taxon>
        <taxon>Bacillota</taxon>
        <taxon>Clostridia</taxon>
        <taxon>Lachnospirales</taxon>
        <taxon>Lachnospiraceae</taxon>
        <taxon>Pseudobutyrivibrio</taxon>
    </lineage>
</organism>
<dbReference type="PANTHER" id="PTHR46558">
    <property type="entry name" value="TRACRIPTIONAL REGULATORY PROTEIN-RELATED-RELATED"/>
    <property type="match status" value="1"/>
</dbReference>
<feature type="domain" description="HTH cro/C1-type" evidence="2">
    <location>
        <begin position="9"/>
        <end position="63"/>
    </location>
</feature>
<dbReference type="SUPFAM" id="SSF47413">
    <property type="entry name" value="lambda repressor-like DNA-binding domains"/>
    <property type="match status" value="1"/>
</dbReference>
<dbReference type="Pfam" id="PF01381">
    <property type="entry name" value="HTH_3"/>
    <property type="match status" value="1"/>
</dbReference>
<dbReference type="PANTHER" id="PTHR46558:SF11">
    <property type="entry name" value="HTH-TYPE TRANSCRIPTIONAL REGULATOR XRE"/>
    <property type="match status" value="1"/>
</dbReference>
<dbReference type="InterPro" id="IPR019734">
    <property type="entry name" value="TPR_rpt"/>
</dbReference>
<evidence type="ECO:0000313" key="4">
    <source>
        <dbReference type="Proteomes" id="UP000766246"/>
    </source>
</evidence>
<proteinExistence type="predicted"/>
<dbReference type="PROSITE" id="PS50943">
    <property type="entry name" value="HTH_CROC1"/>
    <property type="match status" value="1"/>
</dbReference>
<dbReference type="CDD" id="cd00093">
    <property type="entry name" value="HTH_XRE"/>
    <property type="match status" value="1"/>
</dbReference>
<sequence length="369" mass="42968">MQNNLSENIRANRKRMLLTQEQLAEAMGVTVGTVSKWENGNCVPDINTMMDLADFFNLSMDALVGYSMVSKRVDDIIEESFELYREHRLDEAREHLDKAVVRYPNDVKILKRAGSVYYISWYQEQENEGYRNRAIEFLDRALRILADSPENKIDEMEILKQRALVEKDKEKQIEIIKRINVDGIFNDLLGEIYWKQGNKDEALDCYTKKLHLSMFDTRNVAGHMVDFFLSSKKYEDLIELNEWLDSTAVGLMIPGKISYLTRYIAMIKTIKAMCYELIGNHEKMMSEIALAIEHAKAFDVSPVYDAYTNIKFVYGPKKDIPITFDEKEGDTLLVIKQILEETYNQDDLGFTKKELQAIKRVQEYIENLI</sequence>
<dbReference type="InterPro" id="IPR010982">
    <property type="entry name" value="Lambda_DNA-bd_dom_sf"/>
</dbReference>
<dbReference type="SUPFAM" id="SSF48452">
    <property type="entry name" value="TPR-like"/>
    <property type="match status" value="1"/>
</dbReference>
<evidence type="ECO:0000256" key="1">
    <source>
        <dbReference type="ARBA" id="ARBA00023125"/>
    </source>
</evidence>
<dbReference type="EMBL" id="SVER01000038">
    <property type="protein sequence ID" value="MBE5920570.1"/>
    <property type="molecule type" value="Genomic_DNA"/>
</dbReference>
<comment type="caution">
    <text evidence="3">The sequence shown here is derived from an EMBL/GenBank/DDBJ whole genome shotgun (WGS) entry which is preliminary data.</text>
</comment>
<dbReference type="Gene3D" id="1.25.40.10">
    <property type="entry name" value="Tetratricopeptide repeat domain"/>
    <property type="match status" value="1"/>
</dbReference>
<evidence type="ECO:0000259" key="2">
    <source>
        <dbReference type="PROSITE" id="PS50943"/>
    </source>
</evidence>
<gene>
    <name evidence="3" type="ORF">E7272_12110</name>
</gene>
<dbReference type="Gene3D" id="1.10.260.40">
    <property type="entry name" value="lambda repressor-like DNA-binding domains"/>
    <property type="match status" value="1"/>
</dbReference>
<dbReference type="InterPro" id="IPR001387">
    <property type="entry name" value="Cro/C1-type_HTH"/>
</dbReference>
<name>A0A927U9M2_9FIRM</name>
<reference evidence="3" key="1">
    <citation type="submission" date="2019-04" db="EMBL/GenBank/DDBJ databases">
        <title>Evolution of Biomass-Degrading Anaerobic Consortia Revealed by Metagenomics.</title>
        <authorList>
            <person name="Peng X."/>
        </authorList>
    </citation>
    <scope>NUCLEOTIDE SEQUENCE</scope>
    <source>
        <strain evidence="3">SIG311</strain>
    </source>
</reference>
<dbReference type="GO" id="GO:0003677">
    <property type="term" value="F:DNA binding"/>
    <property type="evidence" value="ECO:0007669"/>
    <property type="project" value="UniProtKB-KW"/>
</dbReference>
<protein>
    <submittedName>
        <fullName evidence="3">Helix-turn-helix domain-containing protein</fullName>
    </submittedName>
</protein>
<dbReference type="Proteomes" id="UP000766246">
    <property type="component" value="Unassembled WGS sequence"/>
</dbReference>
<accession>A0A927U9M2</accession>